<proteinExistence type="inferred from homology"/>
<dbReference type="Proteomes" id="UP001221686">
    <property type="component" value="Unassembled WGS sequence"/>
</dbReference>
<dbReference type="PRINTS" id="PR00080">
    <property type="entry name" value="SDRFAMILY"/>
</dbReference>
<keyword evidence="2" id="KW-0560">Oxidoreductase</keyword>
<dbReference type="Pfam" id="PF00106">
    <property type="entry name" value="adh_short"/>
    <property type="match status" value="1"/>
</dbReference>
<dbReference type="InterPro" id="IPR020904">
    <property type="entry name" value="Sc_DH/Rdtase_CS"/>
</dbReference>
<evidence type="ECO:0000313" key="5">
    <source>
        <dbReference type="Proteomes" id="UP001221686"/>
    </source>
</evidence>
<organism evidence="4 5">
    <name type="scientific">Nannocystis bainbridge</name>
    <dbReference type="NCBI Taxonomy" id="2995303"/>
    <lineage>
        <taxon>Bacteria</taxon>
        <taxon>Pseudomonadati</taxon>
        <taxon>Myxococcota</taxon>
        <taxon>Polyangia</taxon>
        <taxon>Nannocystales</taxon>
        <taxon>Nannocystaceae</taxon>
        <taxon>Nannocystis</taxon>
    </lineage>
</organism>
<comment type="similarity">
    <text evidence="1 3">Belongs to the short-chain dehydrogenases/reductases (SDR) family.</text>
</comment>
<dbReference type="InterPro" id="IPR036291">
    <property type="entry name" value="NAD(P)-bd_dom_sf"/>
</dbReference>
<comment type="caution">
    <text evidence="4">The sequence shown here is derived from an EMBL/GenBank/DDBJ whole genome shotgun (WGS) entry which is preliminary data.</text>
</comment>
<dbReference type="CDD" id="cd05374">
    <property type="entry name" value="17beta-HSD-like_SDR_c"/>
    <property type="match status" value="1"/>
</dbReference>
<dbReference type="SUPFAM" id="SSF51735">
    <property type="entry name" value="NAD(P)-binding Rossmann-fold domains"/>
    <property type="match status" value="1"/>
</dbReference>
<dbReference type="PANTHER" id="PTHR43976:SF16">
    <property type="entry name" value="SHORT-CHAIN DEHYDROGENASE_REDUCTASE FAMILY PROTEIN"/>
    <property type="match status" value="1"/>
</dbReference>
<reference evidence="4 5" key="1">
    <citation type="submission" date="2022-11" db="EMBL/GenBank/DDBJ databases">
        <title>Minimal conservation of predation-associated metabolite biosynthetic gene clusters underscores biosynthetic potential of Myxococcota including descriptions for ten novel species: Archangium lansinium sp. nov., Myxococcus landrumus sp. nov., Nannocystis bai.</title>
        <authorList>
            <person name="Ahearne A."/>
            <person name="Stevens C."/>
            <person name="Dowd S."/>
        </authorList>
    </citation>
    <scope>NUCLEOTIDE SEQUENCE [LARGE SCALE GENOMIC DNA]</scope>
    <source>
        <strain evidence="4 5">BB15-2</strain>
    </source>
</reference>
<sequence>MREAAVVLITGASSGFGEAAARSLADPGLRGRYRVFGASRRAAPDDPGDGPVMVPLDVRSDASAAACVDEVMRRAGRIDVLVNNAGYSLAGAVEETSLDEAKAQFETNFFGTARMMRAVLPIMRAQGGGRIVNVSSLAGLVGVPFHAYYAASKFAVEGLSEGLRQEVRRFGIHVSLIEPGDFKTAGTAARERAAAGLDVYAATRDRAVAVMERAEQSGPDPIGFARLLLRILAAPRPRLRYRLGSDAVWVPRARRLVPEALFEHLLRANFDMDE</sequence>
<dbReference type="InterPro" id="IPR002347">
    <property type="entry name" value="SDR_fam"/>
</dbReference>
<dbReference type="Gene3D" id="3.40.50.720">
    <property type="entry name" value="NAD(P)-binding Rossmann-like Domain"/>
    <property type="match status" value="1"/>
</dbReference>
<dbReference type="InterPro" id="IPR051911">
    <property type="entry name" value="SDR_oxidoreductase"/>
</dbReference>
<dbReference type="PRINTS" id="PR00081">
    <property type="entry name" value="GDHRDH"/>
</dbReference>
<dbReference type="PROSITE" id="PS00061">
    <property type="entry name" value="ADH_SHORT"/>
    <property type="match status" value="1"/>
</dbReference>
<dbReference type="EMBL" id="JAQNDL010000001">
    <property type="protein sequence ID" value="MDC0716561.1"/>
    <property type="molecule type" value="Genomic_DNA"/>
</dbReference>
<gene>
    <name evidence="4" type="ORF">POL25_06640</name>
</gene>
<evidence type="ECO:0000313" key="4">
    <source>
        <dbReference type="EMBL" id="MDC0716561.1"/>
    </source>
</evidence>
<dbReference type="RefSeq" id="WP_272085053.1">
    <property type="nucleotide sequence ID" value="NZ_JAQNDL010000001.1"/>
</dbReference>
<evidence type="ECO:0000256" key="3">
    <source>
        <dbReference type="RuleBase" id="RU000363"/>
    </source>
</evidence>
<evidence type="ECO:0000256" key="1">
    <source>
        <dbReference type="ARBA" id="ARBA00006484"/>
    </source>
</evidence>
<dbReference type="PANTHER" id="PTHR43976">
    <property type="entry name" value="SHORT CHAIN DEHYDROGENASE"/>
    <property type="match status" value="1"/>
</dbReference>
<accession>A0ABT5DSD8</accession>
<name>A0ABT5DSD8_9BACT</name>
<protein>
    <submittedName>
        <fullName evidence="4">SDR family NAD(P)-dependent oxidoreductase</fullName>
    </submittedName>
</protein>
<keyword evidence="5" id="KW-1185">Reference proteome</keyword>
<evidence type="ECO:0000256" key="2">
    <source>
        <dbReference type="ARBA" id="ARBA00023002"/>
    </source>
</evidence>